<reference evidence="12 13" key="1">
    <citation type="journal article" date="2015" name="Genome Announc.">
        <title>Expanding the biotechnology potential of lactobacilli through comparative genomics of 213 strains and associated genera.</title>
        <authorList>
            <person name="Sun Z."/>
            <person name="Harris H.M."/>
            <person name="McCann A."/>
            <person name="Guo C."/>
            <person name="Argimon S."/>
            <person name="Zhang W."/>
            <person name="Yang X."/>
            <person name="Jeffery I.B."/>
            <person name="Cooney J.C."/>
            <person name="Kagawa T.F."/>
            <person name="Liu W."/>
            <person name="Song Y."/>
            <person name="Salvetti E."/>
            <person name="Wrobel A."/>
            <person name="Rasinkangas P."/>
            <person name="Parkhill J."/>
            <person name="Rea M.C."/>
            <person name="O'Sullivan O."/>
            <person name="Ritari J."/>
            <person name="Douillard F.P."/>
            <person name="Paul Ross R."/>
            <person name="Yang R."/>
            <person name="Briner A.E."/>
            <person name="Felis G.E."/>
            <person name="de Vos W.M."/>
            <person name="Barrangou R."/>
            <person name="Klaenhammer T.R."/>
            <person name="Caufield P.W."/>
            <person name="Cui Y."/>
            <person name="Zhang H."/>
            <person name="O'Toole P.W."/>
        </authorList>
    </citation>
    <scope>NUCLEOTIDE SEQUENCE [LARGE SCALE GENOMIC DNA]</scope>
    <source>
        <strain evidence="12 13">DSM 19904</strain>
    </source>
</reference>
<feature type="active site" description="Nucleophile; methyl group acceptor" evidence="9">
    <location>
        <position position="136"/>
    </location>
</feature>
<evidence type="ECO:0000259" key="10">
    <source>
        <dbReference type="Pfam" id="PF01035"/>
    </source>
</evidence>
<dbReference type="PANTHER" id="PTHR10815">
    <property type="entry name" value="METHYLATED-DNA--PROTEIN-CYSTEINE METHYLTRANSFERASE"/>
    <property type="match status" value="1"/>
</dbReference>
<dbReference type="AlphaFoldDB" id="A0A0R1LC34"/>
<keyword evidence="4 9" id="KW-0489">Methyltransferase</keyword>
<dbReference type="GO" id="GO:0003908">
    <property type="term" value="F:methylated-DNA-[protein]-cysteine S-methyltransferase activity"/>
    <property type="evidence" value="ECO:0007669"/>
    <property type="project" value="UniProtKB-UniRule"/>
</dbReference>
<dbReference type="Proteomes" id="UP000051581">
    <property type="component" value="Unassembled WGS sequence"/>
</dbReference>
<dbReference type="Pfam" id="PF02870">
    <property type="entry name" value="Methyltransf_1N"/>
    <property type="match status" value="1"/>
</dbReference>
<evidence type="ECO:0000256" key="4">
    <source>
        <dbReference type="ARBA" id="ARBA00022603"/>
    </source>
</evidence>
<dbReference type="InterPro" id="IPR036388">
    <property type="entry name" value="WH-like_DNA-bd_sf"/>
</dbReference>
<feature type="domain" description="Methylguanine DNA methyltransferase ribonuclease-like" evidence="11">
    <location>
        <begin position="6"/>
        <end position="76"/>
    </location>
</feature>
<evidence type="ECO:0000256" key="7">
    <source>
        <dbReference type="ARBA" id="ARBA00023204"/>
    </source>
</evidence>
<comment type="function">
    <text evidence="9">Involved in the cellular defense against the biological effects of O6-methylguanine (O6-MeG) and O4-methylthymine (O4-MeT) in DNA. Repairs the methylated nucleobase in DNA by stoichiometrically transferring the methyl group to a cysteine residue in the enzyme. This is a suicide reaction: the enzyme is irreversibly inactivated.</text>
</comment>
<comment type="similarity">
    <text evidence="2 9">Belongs to the MGMT family.</text>
</comment>
<dbReference type="SUPFAM" id="SSF46767">
    <property type="entry name" value="Methylated DNA-protein cysteine methyltransferase, C-terminal domain"/>
    <property type="match status" value="1"/>
</dbReference>
<evidence type="ECO:0000256" key="9">
    <source>
        <dbReference type="HAMAP-Rule" id="MF_00772"/>
    </source>
</evidence>
<accession>A0A0R1LC34</accession>
<keyword evidence="13" id="KW-1185">Reference proteome</keyword>
<sequence>MLINNSYQSPLGEIILLSNDKYLLGLWFSDQQYFGAKYNLAESQMGNSHPISEAKKWLTNYFAGQKPSISNIPLSPEVTDFRQSVLKVLVKVPYGSTITYQEIADKIPAEHSTGHTAARAVGGAVGHNPISLIIPCHRVVGSDGSLTGYAGGIDRKIQLLKLEGINLTQLHE</sequence>
<comment type="catalytic activity">
    <reaction evidence="8 9">
        <text>a 6-O-methyl-2'-deoxyguanosine in DNA + L-cysteinyl-[protein] = S-methyl-L-cysteinyl-[protein] + a 2'-deoxyguanosine in DNA</text>
        <dbReference type="Rhea" id="RHEA:24000"/>
        <dbReference type="Rhea" id="RHEA-COMP:10131"/>
        <dbReference type="Rhea" id="RHEA-COMP:10132"/>
        <dbReference type="Rhea" id="RHEA-COMP:11367"/>
        <dbReference type="Rhea" id="RHEA-COMP:11368"/>
        <dbReference type="ChEBI" id="CHEBI:29950"/>
        <dbReference type="ChEBI" id="CHEBI:82612"/>
        <dbReference type="ChEBI" id="CHEBI:85445"/>
        <dbReference type="ChEBI" id="CHEBI:85448"/>
        <dbReference type="EC" id="2.1.1.63"/>
    </reaction>
</comment>
<comment type="catalytic activity">
    <reaction evidence="1 9">
        <text>a 4-O-methyl-thymidine in DNA + L-cysteinyl-[protein] = a thymidine in DNA + S-methyl-L-cysteinyl-[protein]</text>
        <dbReference type="Rhea" id="RHEA:53428"/>
        <dbReference type="Rhea" id="RHEA-COMP:10131"/>
        <dbReference type="Rhea" id="RHEA-COMP:10132"/>
        <dbReference type="Rhea" id="RHEA-COMP:13555"/>
        <dbReference type="Rhea" id="RHEA-COMP:13556"/>
        <dbReference type="ChEBI" id="CHEBI:29950"/>
        <dbReference type="ChEBI" id="CHEBI:82612"/>
        <dbReference type="ChEBI" id="CHEBI:137386"/>
        <dbReference type="ChEBI" id="CHEBI:137387"/>
        <dbReference type="EC" id="2.1.1.63"/>
    </reaction>
</comment>
<dbReference type="GO" id="GO:0032259">
    <property type="term" value="P:methylation"/>
    <property type="evidence" value="ECO:0007669"/>
    <property type="project" value="UniProtKB-KW"/>
</dbReference>
<dbReference type="SUPFAM" id="SSF53155">
    <property type="entry name" value="Methylated DNA-protein cysteine methyltransferase domain"/>
    <property type="match status" value="1"/>
</dbReference>
<dbReference type="RefSeq" id="WP_057822781.1">
    <property type="nucleotide sequence ID" value="NZ_AZEA01000001.1"/>
</dbReference>
<keyword evidence="7 9" id="KW-0234">DNA repair</keyword>
<dbReference type="PROSITE" id="PS00374">
    <property type="entry name" value="MGMT"/>
    <property type="match status" value="1"/>
</dbReference>
<dbReference type="PATRIC" id="fig|1423808.3.peg.161"/>
<evidence type="ECO:0000256" key="3">
    <source>
        <dbReference type="ARBA" id="ARBA00022490"/>
    </source>
</evidence>
<dbReference type="InterPro" id="IPR001497">
    <property type="entry name" value="MethylDNA_cys_MeTrfase_AS"/>
</dbReference>
<dbReference type="NCBIfam" id="TIGR00589">
    <property type="entry name" value="ogt"/>
    <property type="match status" value="1"/>
</dbReference>
<evidence type="ECO:0000259" key="11">
    <source>
        <dbReference type="Pfam" id="PF02870"/>
    </source>
</evidence>
<gene>
    <name evidence="12" type="ORF">FD17_GL000160</name>
</gene>
<dbReference type="Gene3D" id="1.10.10.10">
    <property type="entry name" value="Winged helix-like DNA-binding domain superfamily/Winged helix DNA-binding domain"/>
    <property type="match status" value="1"/>
</dbReference>
<protein>
    <recommendedName>
        <fullName evidence="9">Methylated-DNA--protein-cysteine methyltransferase</fullName>
        <ecNumber evidence="9">2.1.1.63</ecNumber>
    </recommendedName>
    <alternativeName>
        <fullName evidence="9">6-O-methylguanine-DNA methyltransferase</fullName>
        <shortName evidence="9">MGMT</shortName>
    </alternativeName>
    <alternativeName>
        <fullName evidence="9">O-6-methylguanine-DNA-alkyltransferase</fullName>
    </alternativeName>
</protein>
<evidence type="ECO:0000256" key="1">
    <source>
        <dbReference type="ARBA" id="ARBA00001286"/>
    </source>
</evidence>
<evidence type="ECO:0000256" key="6">
    <source>
        <dbReference type="ARBA" id="ARBA00022763"/>
    </source>
</evidence>
<dbReference type="OrthoDB" id="9802228at2"/>
<dbReference type="InterPro" id="IPR036631">
    <property type="entry name" value="MGMT_N_sf"/>
</dbReference>
<dbReference type="PANTHER" id="PTHR10815:SF5">
    <property type="entry name" value="METHYLATED-DNA--PROTEIN-CYSTEINE METHYLTRANSFERASE"/>
    <property type="match status" value="1"/>
</dbReference>
<evidence type="ECO:0000256" key="8">
    <source>
        <dbReference type="ARBA" id="ARBA00049348"/>
    </source>
</evidence>
<comment type="miscellaneous">
    <text evidence="9">This enzyme catalyzes only one turnover and therefore is not strictly catalytic. According to one definition, an enzyme is a biocatalyst that acts repeatedly and over many reaction cycles.</text>
</comment>
<comment type="caution">
    <text evidence="12">The sequence shown here is derived from an EMBL/GenBank/DDBJ whole genome shotgun (WGS) entry which is preliminary data.</text>
</comment>
<name>A0A0R1LC34_9LACO</name>
<comment type="subcellular location">
    <subcellularLocation>
        <location evidence="9">Cytoplasm</location>
    </subcellularLocation>
</comment>
<feature type="domain" description="Methylated-DNA-[protein]-cysteine S-methyltransferase DNA binding" evidence="10">
    <location>
        <begin position="80"/>
        <end position="165"/>
    </location>
</feature>
<evidence type="ECO:0000256" key="5">
    <source>
        <dbReference type="ARBA" id="ARBA00022679"/>
    </source>
</evidence>
<dbReference type="GO" id="GO:0005737">
    <property type="term" value="C:cytoplasm"/>
    <property type="evidence" value="ECO:0007669"/>
    <property type="project" value="UniProtKB-SubCell"/>
</dbReference>
<proteinExistence type="inferred from homology"/>
<keyword evidence="3 9" id="KW-0963">Cytoplasm</keyword>
<evidence type="ECO:0000313" key="13">
    <source>
        <dbReference type="Proteomes" id="UP000051581"/>
    </source>
</evidence>
<dbReference type="InterPro" id="IPR023546">
    <property type="entry name" value="MGMT"/>
</dbReference>
<dbReference type="FunFam" id="1.10.10.10:FF:000214">
    <property type="entry name" value="Methylated-DNA--protein-cysteine methyltransferase"/>
    <property type="match status" value="1"/>
</dbReference>
<dbReference type="InterPro" id="IPR008332">
    <property type="entry name" value="MethylG_MeTrfase_N"/>
</dbReference>
<dbReference type="HAMAP" id="MF_00772">
    <property type="entry name" value="OGT"/>
    <property type="match status" value="1"/>
</dbReference>
<dbReference type="EMBL" id="AZEA01000001">
    <property type="protein sequence ID" value="KRK89922.1"/>
    <property type="molecule type" value="Genomic_DNA"/>
</dbReference>
<dbReference type="EC" id="2.1.1.63" evidence="9"/>
<dbReference type="CDD" id="cd06445">
    <property type="entry name" value="ATase"/>
    <property type="match status" value="1"/>
</dbReference>
<evidence type="ECO:0000313" key="12">
    <source>
        <dbReference type="EMBL" id="KRK89922.1"/>
    </source>
</evidence>
<dbReference type="Pfam" id="PF01035">
    <property type="entry name" value="DNA_binding_1"/>
    <property type="match status" value="1"/>
</dbReference>
<dbReference type="Gene3D" id="3.30.160.70">
    <property type="entry name" value="Methylated DNA-protein cysteine methyltransferase domain"/>
    <property type="match status" value="1"/>
</dbReference>
<dbReference type="InterPro" id="IPR036217">
    <property type="entry name" value="MethylDNA_cys_MeTrfase_DNAb"/>
</dbReference>
<dbReference type="GO" id="GO:0006307">
    <property type="term" value="P:DNA alkylation repair"/>
    <property type="evidence" value="ECO:0007669"/>
    <property type="project" value="UniProtKB-UniRule"/>
</dbReference>
<keyword evidence="5 9" id="KW-0808">Transferase</keyword>
<dbReference type="InterPro" id="IPR014048">
    <property type="entry name" value="MethylDNA_cys_MeTrfase_DNA-bd"/>
</dbReference>
<evidence type="ECO:0000256" key="2">
    <source>
        <dbReference type="ARBA" id="ARBA00008711"/>
    </source>
</evidence>
<keyword evidence="6 9" id="KW-0227">DNA damage</keyword>
<organism evidence="12 13">
    <name type="scientific">Lentilactobacillus sunkii DSM 19904</name>
    <dbReference type="NCBI Taxonomy" id="1423808"/>
    <lineage>
        <taxon>Bacteria</taxon>
        <taxon>Bacillati</taxon>
        <taxon>Bacillota</taxon>
        <taxon>Bacilli</taxon>
        <taxon>Lactobacillales</taxon>
        <taxon>Lactobacillaceae</taxon>
        <taxon>Lentilactobacillus</taxon>
    </lineage>
</organism>